<evidence type="ECO:0000313" key="3">
    <source>
        <dbReference type="EMBL" id="CAG8616162.1"/>
    </source>
</evidence>
<comment type="caution">
    <text evidence="3">The sequence shown here is derived from an EMBL/GenBank/DDBJ whole genome shotgun (WGS) entry which is preliminary data.</text>
</comment>
<keyword evidence="4" id="KW-1185">Reference proteome</keyword>
<evidence type="ECO:0000256" key="2">
    <source>
        <dbReference type="SAM" id="SignalP"/>
    </source>
</evidence>
<sequence length="220" mass="23791">MYSIRVNEICKFVFTLVLLFGAKLSNAQSGVINLPFSYAWYLCSSAPIDALSYTAVVVGSSATTSSFGTIQKVNTLNLAPNGGIVAFVMNVTELAVFLNPESTDFYSYGSISCMSPVAACSFPVSKVATEKYCIAVENINPYPITVSISINWAFGTPSTPQTLPLITYTSTYVSTIVVSTTITTTGNCTKSHGERSPVNTINLIYPTILTFLSFIYMFCR</sequence>
<feature type="signal peptide" evidence="2">
    <location>
        <begin position="1"/>
        <end position="27"/>
    </location>
</feature>
<keyword evidence="2" id="KW-0732">Signal</keyword>
<keyword evidence="1" id="KW-1133">Transmembrane helix</keyword>
<evidence type="ECO:0000256" key="1">
    <source>
        <dbReference type="SAM" id="Phobius"/>
    </source>
</evidence>
<protein>
    <submittedName>
        <fullName evidence="3">6053_t:CDS:1</fullName>
    </submittedName>
</protein>
<proteinExistence type="predicted"/>
<accession>A0A9N9CXN9</accession>
<keyword evidence="1" id="KW-0812">Transmembrane</keyword>
<dbReference type="EMBL" id="CAJVPV010007219">
    <property type="protein sequence ID" value="CAG8616162.1"/>
    <property type="molecule type" value="Genomic_DNA"/>
</dbReference>
<feature type="chain" id="PRO_5040428427" evidence="2">
    <location>
        <begin position="28"/>
        <end position="220"/>
    </location>
</feature>
<name>A0A9N9CXN9_9GLOM</name>
<gene>
    <name evidence="3" type="ORF">AMORRO_LOCUS8452</name>
</gene>
<evidence type="ECO:0000313" key="4">
    <source>
        <dbReference type="Proteomes" id="UP000789342"/>
    </source>
</evidence>
<dbReference type="Proteomes" id="UP000789342">
    <property type="component" value="Unassembled WGS sequence"/>
</dbReference>
<organism evidence="3 4">
    <name type="scientific">Acaulospora morrowiae</name>
    <dbReference type="NCBI Taxonomy" id="94023"/>
    <lineage>
        <taxon>Eukaryota</taxon>
        <taxon>Fungi</taxon>
        <taxon>Fungi incertae sedis</taxon>
        <taxon>Mucoromycota</taxon>
        <taxon>Glomeromycotina</taxon>
        <taxon>Glomeromycetes</taxon>
        <taxon>Diversisporales</taxon>
        <taxon>Acaulosporaceae</taxon>
        <taxon>Acaulospora</taxon>
    </lineage>
</organism>
<keyword evidence="1" id="KW-0472">Membrane</keyword>
<reference evidence="3" key="1">
    <citation type="submission" date="2021-06" db="EMBL/GenBank/DDBJ databases">
        <authorList>
            <person name="Kallberg Y."/>
            <person name="Tangrot J."/>
            <person name="Rosling A."/>
        </authorList>
    </citation>
    <scope>NUCLEOTIDE SEQUENCE</scope>
    <source>
        <strain evidence="3">CL551</strain>
    </source>
</reference>
<dbReference type="AlphaFoldDB" id="A0A9N9CXN9"/>
<feature type="transmembrane region" description="Helical" evidence="1">
    <location>
        <begin position="203"/>
        <end position="219"/>
    </location>
</feature>